<feature type="compositionally biased region" description="Basic and acidic residues" evidence="6">
    <location>
        <begin position="216"/>
        <end position="233"/>
    </location>
</feature>
<feature type="transmembrane region" description="Helical" evidence="7">
    <location>
        <begin position="113"/>
        <end position="132"/>
    </location>
</feature>
<evidence type="ECO:0000256" key="4">
    <source>
        <dbReference type="ARBA" id="ARBA00023125"/>
    </source>
</evidence>
<protein>
    <submittedName>
        <fullName evidence="9">DNA translocase FtsK</fullName>
    </submittedName>
</protein>
<keyword evidence="10" id="KW-1185">Reference proteome</keyword>
<dbReference type="PANTHER" id="PTHR22683">
    <property type="entry name" value="SPORULATION PROTEIN RELATED"/>
    <property type="match status" value="1"/>
</dbReference>
<reference evidence="9 10" key="1">
    <citation type="submission" date="2010-12" db="EMBL/GenBank/DDBJ databases">
        <title>Whole genome sequence of Anaerolinea thermophila UNI-1.</title>
        <authorList>
            <person name="Narita-Yamada S."/>
            <person name="Kishi E."/>
            <person name="Watanabe Y."/>
            <person name="Takasaki K."/>
            <person name="Ankai A."/>
            <person name="Oguchi A."/>
            <person name="Fukui S."/>
            <person name="Takahashi M."/>
            <person name="Yashiro I."/>
            <person name="Hosoyama A."/>
            <person name="Sekiguchi Y."/>
            <person name="Hanada S."/>
            <person name="Fujita N."/>
        </authorList>
    </citation>
    <scope>NUCLEOTIDE SEQUENCE [LARGE SCALE GENOMIC DNA]</scope>
    <source>
        <strain evidence="10">DSM 14523 / JCM 11388 / NBRC 100420 / UNI-1</strain>
    </source>
</reference>
<evidence type="ECO:0000256" key="2">
    <source>
        <dbReference type="ARBA" id="ARBA00022741"/>
    </source>
</evidence>
<dbReference type="PROSITE" id="PS50901">
    <property type="entry name" value="FTSK"/>
    <property type="match status" value="1"/>
</dbReference>
<dbReference type="Gene3D" id="3.30.980.40">
    <property type="match status" value="1"/>
</dbReference>
<organism evidence="9 10">
    <name type="scientific">Anaerolinea thermophila (strain DSM 14523 / JCM 11388 / NBRC 100420 / UNI-1)</name>
    <dbReference type="NCBI Taxonomy" id="926569"/>
    <lineage>
        <taxon>Bacteria</taxon>
        <taxon>Bacillati</taxon>
        <taxon>Chloroflexota</taxon>
        <taxon>Anaerolineae</taxon>
        <taxon>Anaerolineales</taxon>
        <taxon>Anaerolineaceae</taxon>
        <taxon>Anaerolinea</taxon>
    </lineage>
</organism>
<dbReference type="Proteomes" id="UP000008922">
    <property type="component" value="Chromosome"/>
</dbReference>
<proteinExistence type="inferred from homology"/>
<dbReference type="InterPro" id="IPR027417">
    <property type="entry name" value="P-loop_NTPase"/>
</dbReference>
<evidence type="ECO:0000256" key="3">
    <source>
        <dbReference type="ARBA" id="ARBA00022840"/>
    </source>
</evidence>
<keyword evidence="3 5" id="KW-0067">ATP-binding</keyword>
<comment type="similarity">
    <text evidence="1">Belongs to the FtsK/SpoIIIE/SftA family.</text>
</comment>
<feature type="region of interest" description="Disordered" evidence="6">
    <location>
        <begin position="204"/>
        <end position="234"/>
    </location>
</feature>
<evidence type="ECO:0000256" key="5">
    <source>
        <dbReference type="PROSITE-ProRule" id="PRU00289"/>
    </source>
</evidence>
<feature type="transmembrane region" description="Helical" evidence="7">
    <location>
        <begin position="38"/>
        <end position="60"/>
    </location>
</feature>
<feature type="domain" description="FtsK" evidence="8">
    <location>
        <begin position="380"/>
        <end position="570"/>
    </location>
</feature>
<dbReference type="CDD" id="cd01127">
    <property type="entry name" value="TrwB_TraG_TraD_VirD4"/>
    <property type="match status" value="1"/>
</dbReference>
<gene>
    <name evidence="9" type="primary">ftsK</name>
    <name evidence="9" type="ordered locus">ANT_09890</name>
</gene>
<dbReference type="InterPro" id="IPR036390">
    <property type="entry name" value="WH_DNA-bd_sf"/>
</dbReference>
<dbReference type="Gene3D" id="3.40.50.300">
    <property type="entry name" value="P-loop containing nucleotide triphosphate hydrolases"/>
    <property type="match status" value="1"/>
</dbReference>
<keyword evidence="7" id="KW-0812">Transmembrane</keyword>
<dbReference type="InterPro" id="IPR041027">
    <property type="entry name" value="FtsK_alpha"/>
</dbReference>
<dbReference type="SUPFAM" id="SSF52540">
    <property type="entry name" value="P-loop containing nucleoside triphosphate hydrolases"/>
    <property type="match status" value="1"/>
</dbReference>
<dbReference type="AlphaFoldDB" id="E8N3K9"/>
<keyword evidence="4" id="KW-0238">DNA-binding</keyword>
<dbReference type="FunCoup" id="E8N3K9">
    <property type="interactions" value="220"/>
</dbReference>
<dbReference type="SMART" id="SM00382">
    <property type="entry name" value="AAA"/>
    <property type="match status" value="1"/>
</dbReference>
<keyword evidence="2 5" id="KW-0547">Nucleotide-binding</keyword>
<accession>E8N3K9</accession>
<dbReference type="InParanoid" id="E8N3K9"/>
<evidence type="ECO:0000256" key="6">
    <source>
        <dbReference type="SAM" id="MobiDB-lite"/>
    </source>
</evidence>
<dbReference type="InterPro" id="IPR050206">
    <property type="entry name" value="FtsK/SpoIIIE/SftA"/>
</dbReference>
<keyword evidence="7" id="KW-0472">Membrane</keyword>
<dbReference type="SMART" id="SM00843">
    <property type="entry name" value="Ftsk_gamma"/>
    <property type="match status" value="1"/>
</dbReference>
<dbReference type="PANTHER" id="PTHR22683:SF41">
    <property type="entry name" value="DNA TRANSLOCASE FTSK"/>
    <property type="match status" value="1"/>
</dbReference>
<dbReference type="STRING" id="926569.ANT_09890"/>
<dbReference type="Pfam" id="PF09397">
    <property type="entry name" value="FtsK_gamma"/>
    <property type="match status" value="1"/>
</dbReference>
<evidence type="ECO:0000256" key="7">
    <source>
        <dbReference type="SAM" id="Phobius"/>
    </source>
</evidence>
<feature type="transmembrane region" description="Helical" evidence="7">
    <location>
        <begin position="80"/>
        <end position="101"/>
    </location>
</feature>
<feature type="compositionally biased region" description="Acidic residues" evidence="6">
    <location>
        <begin position="709"/>
        <end position="718"/>
    </location>
</feature>
<dbReference type="InterPro" id="IPR002543">
    <property type="entry name" value="FtsK_dom"/>
</dbReference>
<dbReference type="Gene3D" id="1.10.10.10">
    <property type="entry name" value="Winged helix-like DNA-binding domain superfamily/Winged helix DNA-binding domain"/>
    <property type="match status" value="1"/>
</dbReference>
<dbReference type="SUPFAM" id="SSF46785">
    <property type="entry name" value="Winged helix' DNA-binding domain"/>
    <property type="match status" value="1"/>
</dbReference>
<keyword evidence="7" id="KW-1133">Transmembrane helix</keyword>
<evidence type="ECO:0000313" key="10">
    <source>
        <dbReference type="Proteomes" id="UP000008922"/>
    </source>
</evidence>
<feature type="compositionally biased region" description="Low complexity" evidence="6">
    <location>
        <begin position="15"/>
        <end position="26"/>
    </location>
</feature>
<evidence type="ECO:0000313" key="9">
    <source>
        <dbReference type="EMBL" id="BAJ63023.1"/>
    </source>
</evidence>
<dbReference type="Pfam" id="PF01580">
    <property type="entry name" value="FtsK_SpoIIIE"/>
    <property type="match status" value="1"/>
</dbReference>
<feature type="region of interest" description="Disordered" evidence="6">
    <location>
        <begin position="692"/>
        <end position="718"/>
    </location>
</feature>
<dbReference type="GO" id="GO:0003677">
    <property type="term" value="F:DNA binding"/>
    <property type="evidence" value="ECO:0007669"/>
    <property type="project" value="UniProtKB-KW"/>
</dbReference>
<feature type="transmembrane region" description="Helical" evidence="7">
    <location>
        <begin position="160"/>
        <end position="184"/>
    </location>
</feature>
<dbReference type="eggNOG" id="COG1674">
    <property type="taxonomic scope" value="Bacteria"/>
</dbReference>
<dbReference type="Pfam" id="PF17854">
    <property type="entry name" value="FtsK_alpha"/>
    <property type="match status" value="1"/>
</dbReference>
<evidence type="ECO:0000259" key="8">
    <source>
        <dbReference type="PROSITE" id="PS50901"/>
    </source>
</evidence>
<dbReference type="InterPro" id="IPR003593">
    <property type="entry name" value="AAA+_ATPase"/>
</dbReference>
<dbReference type="HOGENOM" id="CLU_001981_9_7_0"/>
<sequence>MKLEQKRKPIPPAASPSSSGEETSSSIPLGWWGRFRRFGWDVLGISLMAWALMTFLGLAGWSRGVLLDAWVGSLRLAFGWLSWGAIVVFILLGLLCFRHYFQGFPSISLGRTLALEASVFFILALLSVFGGMDLTRAESGKDGGVIGWGLASLLELLFPYPWITIVLLFSLVVLISFGSGLLGWGFHALVKWLDAISASPQPVPVQPGGSSASVHLSEEERQEQASSSTRRDPLLPPFDLLLEEQSSAPDEETIIETGLRIEQVLAEFGLPVKVVGYRVGPTITQYAVEPGYVEKIGADGEVTHMKVRVAQISALQRDLAMALSAERLRIEAPVPGRSYVGIEVPNPRNTVVRLRALMQDEAFQRLNSPLALALGKDVSGQAVVADLARMPHLLIAGTTGSGKSVCVSAIVTCLAMNNSPEHLRLVLLDPKMVELSRFNGLPHLLGKVETQIERMVAVLQWAVAEMENRYKVLEQARARDLDTYNRRAEKRGQTPLPRIVVVVDELADLMMTAPEHTEPALVRLAQKARAIGIHLVVATQRPSTDVITGLIKANFPARIAFSVASSVDSRVILDVVGAETLLGKGDMLFLNPEVGTPQRAQGVMVADQEVERLIAYWQKQLPPSGEPASVPWEEFLVNAEEEEGDALLEEAIRIVRQAQRASASLLQRRMRIGYPRAARLIDLMEEMEIVGPAQGGGKDREVLLPPLPEDGEDDDEGA</sequence>
<dbReference type="InterPro" id="IPR018541">
    <property type="entry name" value="Ftsk_gamma"/>
</dbReference>
<name>E8N3K9_ANATU</name>
<feature type="binding site" evidence="5">
    <location>
        <begin position="397"/>
        <end position="404"/>
    </location>
    <ligand>
        <name>ATP</name>
        <dbReference type="ChEBI" id="CHEBI:30616"/>
    </ligand>
</feature>
<dbReference type="OrthoDB" id="9807790at2"/>
<dbReference type="KEGG" id="atm:ANT_09890"/>
<dbReference type="RefSeq" id="WP_013559414.1">
    <property type="nucleotide sequence ID" value="NC_014960.1"/>
</dbReference>
<evidence type="ECO:0000256" key="1">
    <source>
        <dbReference type="ARBA" id="ARBA00006474"/>
    </source>
</evidence>
<dbReference type="GO" id="GO:0005524">
    <property type="term" value="F:ATP binding"/>
    <property type="evidence" value="ECO:0007669"/>
    <property type="project" value="UniProtKB-UniRule"/>
</dbReference>
<feature type="region of interest" description="Disordered" evidence="6">
    <location>
        <begin position="1"/>
        <end position="26"/>
    </location>
</feature>
<dbReference type="InterPro" id="IPR036388">
    <property type="entry name" value="WH-like_DNA-bd_sf"/>
</dbReference>
<dbReference type="EMBL" id="AP012029">
    <property type="protein sequence ID" value="BAJ63023.1"/>
    <property type="molecule type" value="Genomic_DNA"/>
</dbReference>